<dbReference type="RefSeq" id="WP_302712614.1">
    <property type="nucleotide sequence ID" value="NZ_JAULRT010000052.1"/>
</dbReference>
<feature type="chain" id="PRO_5046627584" evidence="1">
    <location>
        <begin position="19"/>
        <end position="117"/>
    </location>
</feature>
<accession>A0ABT8TE56</accession>
<keyword evidence="1" id="KW-0732">Signal</keyword>
<proteinExistence type="predicted"/>
<dbReference type="EMBL" id="JAULRT010000052">
    <property type="protein sequence ID" value="MDO3382382.1"/>
    <property type="molecule type" value="Genomic_DNA"/>
</dbReference>
<feature type="signal peptide" evidence="1">
    <location>
        <begin position="1"/>
        <end position="18"/>
    </location>
</feature>
<evidence type="ECO:0000256" key="1">
    <source>
        <dbReference type="SAM" id="SignalP"/>
    </source>
</evidence>
<dbReference type="Proteomes" id="UP001168380">
    <property type="component" value="Unassembled WGS sequence"/>
</dbReference>
<comment type="caution">
    <text evidence="2">The sequence shown here is derived from an EMBL/GenBank/DDBJ whole genome shotgun (WGS) entry which is preliminary data.</text>
</comment>
<protein>
    <submittedName>
        <fullName evidence="2">Uncharacterized protein</fullName>
    </submittedName>
</protein>
<sequence length="117" mass="12599">MKIFILFFGVFLSSSVFSGTTSGTKISYFVVQPENEVGSNRVCVYLDKEIDNSPVCNVADRLCASIDSDLGRAQLSTIMYAHSMQKSLTINGLGANGTGICTVDANSQDLGYILVEE</sequence>
<reference evidence="2" key="1">
    <citation type="submission" date="2023-07" db="EMBL/GenBank/DDBJ databases">
        <title>Gilvimarinus algae sp. nov., isolated from the surface of Kelp.</title>
        <authorList>
            <person name="Sun Y.Y."/>
            <person name="Gong Y."/>
            <person name="Du Z.J."/>
        </authorList>
    </citation>
    <scope>NUCLEOTIDE SEQUENCE</scope>
    <source>
        <strain evidence="2">SDUM040014</strain>
    </source>
</reference>
<keyword evidence="3" id="KW-1185">Reference proteome</keyword>
<evidence type="ECO:0000313" key="3">
    <source>
        <dbReference type="Proteomes" id="UP001168380"/>
    </source>
</evidence>
<name>A0ABT8TE56_9GAMM</name>
<evidence type="ECO:0000313" key="2">
    <source>
        <dbReference type="EMBL" id="MDO3382382.1"/>
    </source>
</evidence>
<organism evidence="2 3">
    <name type="scientific">Gilvimarinus algae</name>
    <dbReference type="NCBI Taxonomy" id="3058037"/>
    <lineage>
        <taxon>Bacteria</taxon>
        <taxon>Pseudomonadati</taxon>
        <taxon>Pseudomonadota</taxon>
        <taxon>Gammaproteobacteria</taxon>
        <taxon>Cellvibrionales</taxon>
        <taxon>Cellvibrionaceae</taxon>
        <taxon>Gilvimarinus</taxon>
    </lineage>
</organism>
<gene>
    <name evidence="2" type="ORF">QWI16_09360</name>
</gene>